<gene>
    <name evidence="8" type="ORF">JQ619_35440</name>
</gene>
<proteinExistence type="inferred from homology"/>
<dbReference type="Gene3D" id="1.10.287.950">
    <property type="entry name" value="Methyl-accepting chemotaxis protein"/>
    <property type="match status" value="1"/>
</dbReference>
<dbReference type="EMBL" id="JAFCLK010000054">
    <property type="protein sequence ID" value="MBR1141053.1"/>
    <property type="molecule type" value="Genomic_DNA"/>
</dbReference>
<keyword evidence="1 3" id="KW-0807">Transducer</keyword>
<keyword evidence="5" id="KW-0812">Transmembrane</keyword>
<comment type="similarity">
    <text evidence="2">Belongs to the methyl-accepting chemotaxis (MCP) protein family.</text>
</comment>
<comment type="caution">
    <text evidence="8">The sequence shown here is derived from an EMBL/GenBank/DDBJ whole genome shotgun (WGS) entry which is preliminary data.</text>
</comment>
<feature type="domain" description="HAMP" evidence="7">
    <location>
        <begin position="336"/>
        <end position="389"/>
    </location>
</feature>
<keyword evidence="5" id="KW-1133">Transmembrane helix</keyword>
<evidence type="ECO:0000256" key="3">
    <source>
        <dbReference type="PROSITE-ProRule" id="PRU00284"/>
    </source>
</evidence>
<accession>A0ABS5GIH2</accession>
<evidence type="ECO:0000313" key="9">
    <source>
        <dbReference type="Proteomes" id="UP001314635"/>
    </source>
</evidence>
<dbReference type="PROSITE" id="PS50885">
    <property type="entry name" value="HAMP"/>
    <property type="match status" value="1"/>
</dbReference>
<dbReference type="InterPro" id="IPR004089">
    <property type="entry name" value="MCPsignal_dom"/>
</dbReference>
<reference evidence="9" key="1">
    <citation type="journal article" date="2021" name="ISME J.">
        <title>Evolutionary origin and ecological implication of a unique nif island in free-living Bradyrhizobium lineages.</title>
        <authorList>
            <person name="Tao J."/>
        </authorList>
    </citation>
    <scope>NUCLEOTIDE SEQUENCE [LARGE SCALE GENOMIC DNA]</scope>
    <source>
        <strain evidence="9">SZCCT0094</strain>
    </source>
</reference>
<dbReference type="CDD" id="cd06225">
    <property type="entry name" value="HAMP"/>
    <property type="match status" value="1"/>
</dbReference>
<keyword evidence="4" id="KW-0175">Coiled coil</keyword>
<evidence type="ECO:0000256" key="4">
    <source>
        <dbReference type="SAM" id="Coils"/>
    </source>
</evidence>
<evidence type="ECO:0000313" key="8">
    <source>
        <dbReference type="EMBL" id="MBR1141053.1"/>
    </source>
</evidence>
<dbReference type="Gene3D" id="6.10.340.10">
    <property type="match status" value="1"/>
</dbReference>
<keyword evidence="5" id="KW-0472">Membrane</keyword>
<dbReference type="InterPro" id="IPR003660">
    <property type="entry name" value="HAMP_dom"/>
</dbReference>
<dbReference type="SMART" id="SM00283">
    <property type="entry name" value="MA"/>
    <property type="match status" value="1"/>
</dbReference>
<dbReference type="PANTHER" id="PTHR32089:SF112">
    <property type="entry name" value="LYSOZYME-LIKE PROTEIN-RELATED"/>
    <property type="match status" value="1"/>
</dbReference>
<dbReference type="Pfam" id="PF00672">
    <property type="entry name" value="HAMP"/>
    <property type="match status" value="1"/>
</dbReference>
<feature type="coiled-coil region" evidence="4">
    <location>
        <begin position="472"/>
        <end position="499"/>
    </location>
</feature>
<evidence type="ECO:0000259" key="7">
    <source>
        <dbReference type="PROSITE" id="PS50885"/>
    </source>
</evidence>
<sequence length="685" mass="72040">MRIRQVFLLSLLLGAVIGLLATALFAWQQLASLQAARTAGRDAQLLAAMLRLPEKLNLERAMVNPRLASPNPATADELASLQKILQGSDEAFAKARSLVQLSEDSAALDSIQQKLRALRSSALDAVTQPKAARSEVIVRDYVPQMFAIQETTGSHVEGIVRRINSANPAVGQSARLAVIGWDMRDWAGRATTTFIRMIATKQPMSGEPAEALAMFKGRIERIWSAAKLAAAEIDQKPIFAALSQVESGYWARGGEFYASQVAPNRGKVLELDPDQFLRSMFPILDTILPLRDAAIAEALRQGDLAIAESQTRFVLALALLLINVAAAALGTVWFNGRVIKPLSYLTELIGRIASGERDVTIAYRDRTDEVGTLANAIGVLQEKSAEADRLALQGADAEARRDARRQKIEALTGRFGEVIDTLCGRLSDAASGLKQSAEALDGSASATASRATAVTDAAAQATAGVNTVAAASEELDHSMKEITRQIAEAASESSNATSQALDTTDKVRTLAGSATRIGDVVQLIRAIASQTNLLALNATIESARAGEAGKGFAVVASEVKSLASQTSKATEEIESQIAAIQNETGSTVAAIEKIAAVVNTISGVTGAVASAVAEQSATTREIARSVQQTASGTNDVSSSIALVSAAAADTRGSARSLLDSAASLAGQATDLRREVDQFLAEVKAA</sequence>
<dbReference type="PROSITE" id="PS50111">
    <property type="entry name" value="CHEMOTAXIS_TRANSDUC_2"/>
    <property type="match status" value="1"/>
</dbReference>
<dbReference type="SUPFAM" id="SSF58104">
    <property type="entry name" value="Methyl-accepting chemotaxis protein (MCP) signaling domain"/>
    <property type="match status" value="1"/>
</dbReference>
<protein>
    <submittedName>
        <fullName evidence="8">HAMP domain-containing protein</fullName>
    </submittedName>
</protein>
<evidence type="ECO:0000256" key="1">
    <source>
        <dbReference type="ARBA" id="ARBA00023224"/>
    </source>
</evidence>
<dbReference type="SMART" id="SM00304">
    <property type="entry name" value="HAMP"/>
    <property type="match status" value="1"/>
</dbReference>
<evidence type="ECO:0000256" key="5">
    <source>
        <dbReference type="SAM" id="Phobius"/>
    </source>
</evidence>
<dbReference type="Pfam" id="PF00015">
    <property type="entry name" value="MCPsignal"/>
    <property type="match status" value="1"/>
</dbReference>
<name>A0ABS5GIH2_9BRAD</name>
<evidence type="ECO:0000259" key="6">
    <source>
        <dbReference type="PROSITE" id="PS50111"/>
    </source>
</evidence>
<dbReference type="RefSeq" id="WP_172242933.1">
    <property type="nucleotide sequence ID" value="NZ_JABFDP010000045.1"/>
</dbReference>
<feature type="domain" description="Methyl-accepting transducer" evidence="6">
    <location>
        <begin position="429"/>
        <end position="651"/>
    </location>
</feature>
<dbReference type="PANTHER" id="PTHR32089">
    <property type="entry name" value="METHYL-ACCEPTING CHEMOTAXIS PROTEIN MCPB"/>
    <property type="match status" value="1"/>
</dbReference>
<dbReference type="Proteomes" id="UP001314635">
    <property type="component" value="Unassembled WGS sequence"/>
</dbReference>
<keyword evidence="9" id="KW-1185">Reference proteome</keyword>
<organism evidence="8 9">
    <name type="scientific">Bradyrhizobium denitrificans</name>
    <dbReference type="NCBI Taxonomy" id="2734912"/>
    <lineage>
        <taxon>Bacteria</taxon>
        <taxon>Pseudomonadati</taxon>
        <taxon>Pseudomonadota</taxon>
        <taxon>Alphaproteobacteria</taxon>
        <taxon>Hyphomicrobiales</taxon>
        <taxon>Nitrobacteraceae</taxon>
        <taxon>Bradyrhizobium</taxon>
    </lineage>
</organism>
<evidence type="ECO:0000256" key="2">
    <source>
        <dbReference type="ARBA" id="ARBA00029447"/>
    </source>
</evidence>
<feature type="transmembrane region" description="Helical" evidence="5">
    <location>
        <begin position="313"/>
        <end position="334"/>
    </location>
</feature>